<dbReference type="CDD" id="cd12820">
    <property type="entry name" value="LbR_YadA-like"/>
    <property type="match status" value="4"/>
</dbReference>
<dbReference type="InterPro" id="IPR008640">
    <property type="entry name" value="Adhesin_Head_dom"/>
</dbReference>
<feature type="domain" description="ESPR" evidence="5">
    <location>
        <begin position="1"/>
        <end position="47"/>
    </location>
</feature>
<feature type="domain" description="Trimeric autotransporter adhesin YadA-like head" evidence="3">
    <location>
        <begin position="2386"/>
        <end position="2407"/>
    </location>
</feature>
<evidence type="ECO:0008006" key="8">
    <source>
        <dbReference type="Google" id="ProtNLM"/>
    </source>
</evidence>
<feature type="domain" description="Trimeric autotransporter adhesin YadA-like head" evidence="3">
    <location>
        <begin position="1104"/>
        <end position="1125"/>
    </location>
</feature>
<dbReference type="Pfam" id="PF05662">
    <property type="entry name" value="YadA_stalk"/>
    <property type="match status" value="11"/>
</dbReference>
<evidence type="ECO:0000259" key="3">
    <source>
        <dbReference type="Pfam" id="PF05658"/>
    </source>
</evidence>
<dbReference type="InterPro" id="IPR045584">
    <property type="entry name" value="Pilin-like"/>
</dbReference>
<feature type="domain" description="Trimeric autotransporter adhesin YadA-like stalk" evidence="4">
    <location>
        <begin position="2101"/>
        <end position="2142"/>
    </location>
</feature>
<gene>
    <name evidence="6" type="ORF">D3H34_21105</name>
</gene>
<feature type="domain" description="Trimeric autotransporter adhesin YadA-like stalk" evidence="4">
    <location>
        <begin position="1830"/>
        <end position="1871"/>
    </location>
</feature>
<dbReference type="InterPro" id="IPR024973">
    <property type="entry name" value="ESPR"/>
</dbReference>
<dbReference type="InterPro" id="IPR008635">
    <property type="entry name" value="Coiled_stalk_dom"/>
</dbReference>
<feature type="domain" description="Trimeric autotransporter adhesin YadA-like head" evidence="3">
    <location>
        <begin position="4057"/>
        <end position="4082"/>
    </location>
</feature>
<feature type="domain" description="Trimeric autotransporter adhesin YadA-like head" evidence="3">
    <location>
        <begin position="1242"/>
        <end position="1257"/>
    </location>
</feature>
<evidence type="ECO:0000259" key="5">
    <source>
        <dbReference type="Pfam" id="PF13018"/>
    </source>
</evidence>
<proteinExistence type="predicted"/>
<dbReference type="RefSeq" id="WP_119556206.1">
    <property type="nucleotide sequence ID" value="NZ_QXMN01000029.1"/>
</dbReference>
<feature type="domain" description="Trimeric autotransporter adhesin YadA-like stalk" evidence="4">
    <location>
        <begin position="4495"/>
        <end position="4535"/>
    </location>
</feature>
<feature type="domain" description="Trimeric autotransporter adhesin YadA-like head" evidence="3">
    <location>
        <begin position="4292"/>
        <end position="4313"/>
    </location>
</feature>
<dbReference type="Gene3D" id="1.20.5.2280">
    <property type="match status" value="1"/>
</dbReference>
<feature type="domain" description="Trimeric autotransporter adhesin YadA-like head" evidence="3">
    <location>
        <begin position="4433"/>
        <end position="4459"/>
    </location>
</feature>
<feature type="domain" description="Trimeric autotransporter adhesin YadA-like head" evidence="3">
    <location>
        <begin position="698"/>
        <end position="723"/>
    </location>
</feature>
<feature type="domain" description="Trimeric autotransporter adhesin YadA-like head" evidence="3">
    <location>
        <begin position="513"/>
        <end position="538"/>
    </location>
</feature>
<feature type="domain" description="Trimeric autotransporter adhesin YadA-like stalk" evidence="4">
    <location>
        <begin position="4012"/>
        <end position="4040"/>
    </location>
</feature>
<feature type="domain" description="Trimeric autotransporter adhesin YadA-like head" evidence="3">
    <location>
        <begin position="1874"/>
        <end position="1898"/>
    </location>
</feature>
<feature type="domain" description="Trimeric autotransporter adhesin YadA-like head" evidence="3">
    <location>
        <begin position="1320"/>
        <end position="1344"/>
    </location>
</feature>
<dbReference type="SUPFAM" id="SSF54523">
    <property type="entry name" value="Pili subunits"/>
    <property type="match status" value="1"/>
</dbReference>
<feature type="domain" description="Trimeric autotransporter adhesin YadA-like stalk" evidence="4">
    <location>
        <begin position="1488"/>
        <end position="1513"/>
    </location>
</feature>
<feature type="domain" description="Trimeric autotransporter adhesin YadA-like stalk" evidence="4">
    <location>
        <begin position="654"/>
        <end position="696"/>
    </location>
</feature>
<reference evidence="6 7" key="1">
    <citation type="submission" date="2018-09" db="EMBL/GenBank/DDBJ databases">
        <title>Acidovorax cavernicola nov. sp. isolated from Gruta de las Maravillas (Aracena, Spain).</title>
        <authorList>
            <person name="Jurado V."/>
            <person name="Gutierrez-Patricio S."/>
            <person name="Gonzalez-Pimentel J.L."/>
            <person name="Miller A.Z."/>
            <person name="Laiz L."/>
            <person name="Saiz-Jimenez C."/>
        </authorList>
    </citation>
    <scope>NUCLEOTIDE SEQUENCE [LARGE SCALE GENOMIC DNA]</scope>
    <source>
        <strain evidence="6 7">1011MAR4D40.2</strain>
    </source>
</reference>
<feature type="domain" description="Trimeric autotransporter adhesin YadA-like head" evidence="3">
    <location>
        <begin position="490"/>
        <end position="511"/>
    </location>
</feature>
<dbReference type="Gene3D" id="2.150.10.10">
    <property type="entry name" value="Serralysin-like metalloprotease, C-terminal"/>
    <property type="match status" value="15"/>
</dbReference>
<sequence>MNKSYRSIWNEALGAWVAASEIASARGKKSRSAQRQLATLGLGMLLLGGPALAQVGIGTPNPDPSAWLTIGAEPGPGVPNKGVLMPRVALGDATTWGLAAPTPVEGMVVFNTTAGTSANGLGVGLMTWKGGRWVNVDETPYLHVNSTAVGNSTQANSGAVGADSVAIGPDAKALEANTIAMGNGAQAVKKGDVATGFNAVASGGDVLTARDNNWSSVAVGAYASATEGNSVALGGSSKAEGRGTALGSRAEAGYDTVAIGVYAGMGRPAKADPNDFSNGLNTFVGSGSGASGDGARNSFVGNQAGAIARGDENSGLGFGAGGGSVGNRNVAVGHRAGQFVTGDQNIFQGTQAGLQAKGSNNIALGTAANANLALAVQDPNSPISQATVQAASLAAQSQFMGFLASRGVTEAGLADGTYTQDASGNVIEASSGNVLVTAAELQKSITTAYQRNGVAGIDASRTTAIGHLSRAIGDDAVALGSSAVAGEKAAIAIGSASKAYGASSVALGDGASAEKDAAIAIGKGAQANGTQSISIGTGNVVNGNNSGAIGDPSVIDGANSYSVGNNNTLGAAASNTFVLGNNVNVNVANATALGDSTSVTVADGAALGSKSVASTDKGVAGFDPAKGAASTDTSATWKSTLGAVSVGGNGQTRQITNVAAGSAAADAVNVAQLKAAQTHYYSVNDNGKQGGNYNNDGATGANALAAGVGAEANGERSVSIGYLAGVGASAGLAGQNNIGIGHEAGGGVVGSANTAVGSAAGKDVTGSSNASFGIAAGQGVQGDFNLAMGVYSGMGTKGTYNTAIGGSAGQSVTGNDNIAMGDLSGSGVAGDANIGIGALAGSGTKGNSNIAIGSLAGIVDTTTFAGITADNTVSIGNGAVASKNDGVAIGRQAQASATNSVALGADAKATQDAAALALKDAYKPAGATVAGTAPVGEVSVGSAGKERRITNLAAGSDATDAVNVSQLQAAQTHYYSVNDNGAAGGNYDNKGATGLNAIAAGVDAKAIGDHTIAMGDGATARMSGAIAIGQGADTGRQAVARDAIAIGTGASTGEYAQAAIAIGAKAVAGTGRPGAIAIGEGAQAIGGNAIAMGNGATAKDASFAVAIGDDARVAADYAVAVGSRAQAGGAYATSVGVGAGAYSTGESVVAIGHAAGDSVTGATNIAIGRSSGARISGEGNISIGADAGNGASARNHTVAIGTGSVVQGDQAIGIGQLSISGGANAVAIGGAATQGANGVDGAARAEGARSVALGYGSMANSADNIALGDATTNGNDAIAAGRGSLAQGTFTAAIGANTQATADNATALGGAASTANAAKASAARATALGYGSLASGTDSVAIGDSTAVGAKAIALGNGGQANGTQSISIGTGNVVNGNNSGAIGDPSVIDGANSYSVGNNNTLGAAASNTFVLGNNVNVNVANATALGDSTSVTVADGVALGSKSVASTDKGVAGFDPAKGAASTDTSATWKSTLGAVSVGGNGQTRQITNVAAGAAATDAVNVAQLKAAQTHYYSVNSTKQAAGSNYNNDGATGMDSLAAGVSAAASGPSAIAVGVGSNAAGTLAIAMGRNASATTQAAVAVGVDATASGSSALAIGSASVASSSAAVAIGGGKATAASAIAIGGSTVSATQSSAVGYVNTVQNTGSDGAAFGSFNTVSGTGRGTLALGFVNTASADAATAVGQRNTASGVRSVALGHGNNAVGDNSISIGTGNMVNGNNSGAIGDPSVIDGANSYSVGNNNTLGAAASNTFVLGNNVNVNVANATALGDSTSVTVVDGVALGSKSVASTDKGVAGFDPAKGTASTDTSATWKSTLGAVSVGGNGQTRQITNVAAGAAPTDAVNVAQLTAAQTHYYSVNDNGVVGGNYKNDGATGINAIAAGVDAVAAGVGTVAVGNTAGSGSTAAVNSHNTFVGYSAGRLVAGADNTAVGSNAGISVTGGTNTALGSSAGQRVTGDSNIGIGVNGGSITDGFSNVGIGSSAGQGTTGNFNVALGGLAGQSAQGDANVAIGLNAGGSINASNTVAIGNRAKATGNNGVSIGTDASATYANAVALGANSTTAADLATLNANAAYAPPGAASVAGATPVGEVSVGGVGAERRITNVAAGAVDTDAVNVSQLKAAQTHYYSVNDGKSQGGNYNNDGAVGLNSLAAGKGTIAGGADDVSIGSAAGSALSDGGNTSVGASAGSGATGRNFRNSALGVNAGAQVVGSFNTAVGAEAGSRVEGDGNLAIGSSAGVNLKGGNNLAMGTAAGQWVEGESNTAIGGWAGSGVRGSGNVALGAGANSEVEIDPATGKPTAVAPIVQARNTVAIGTNSRASADDAIAVGTGAQATGVDAIAVGRGALATGSIAQGAQSRAGGGGAAFGDFADAGGTPLSVATAVTKGTALGNSAGVEVDNGVALGSNSLANTAAGIVGYDPKTGTAAQSGTDIANTTSTLAAVSVGGNGQLRQITNVAAGAADSDAVNVSQLKAVSEVANAGWNVAANGEATGGNVAPGAKVDFSNSDSNVTITRTGTNLDFKLADDVKVNNSVTVGQSVLNTTGLTVNNGTTTTAVAAGGVTSGTVNLSGVTNDVTGLSNKTLTDPSFATVGRAATEEQLKKVNDTASAGWNVAANGETTGGNVAPGGKVDFSNSDSNIAITRTGTNLDFKLADDVKVNNSVTVGQSVLNTTGLTVNNGTTTTAVAAGGVTSGTVNLSGVTNDVTGLSNKTLTDPSFATVGRAATEEQLKKVNDTASAGWNVAANGETTGGNVAPGGKVDFSNSDSNIAITRTGTNLDFKLADDVKVNNSVTVGQSVLNTTGLTVNNGTTTTAVAAGGVTSGTVNLSGVTNDVTGLSNKTLTDPSFATVGRGATEEQLKIVNDTASKGWNVAANGEATGGNVAPGAKVDFSNSDSNVTITRTGTNLDFKLADDVKVNNSVTVGQSVLNTSGLTVNNGTTTTAVAAGGVTSGTVNLSGVSNDITGLSNKTLTDPSFATVGRGATEEQLKIVNDTASKGWNVAANGEATGGNVAPGAKVDFSNSDSNVTITRTGTNLDFKLADDVKVNNSVTVGQSVLNTSGLTVNNGTTTTAVAAGGVTSGTVNLSGVSNDITGLSNKTLTDPSFATVGRGATEEQLKIVNDTASKGWNVAANGEATGGNVAPGGKVDFSNSDSNIAITRTGTDLDFKLADDVKVNNSVTVGQSVLNTTGLTVNNGATTTAVNAGGVTSGTVNLSGVSNDVTGLSNKTLTDPSFATVGRGATEEQLKIVNDTAKAGWNVAANGEATGGNVAPGGKVDFSNSDSNIAITRTGTDLDFKLADDVKVNNSLTVGQSVLNTTGLTVNNGTTTTAVAAGGVTSGTANLSGVSNDLTGLSNKTLTDPSFATVGRGATEEQLKIVNDTASAGWNVAANGEATGGNVAPKGKVDFSNSDSNVTITRTGTNLDFKLADDVKVNNSVTVGQSVLNTTGLTVNNGTTTTAMNAGGVTSGTVNLSGVSNDVTGLSNKTLTDPTFATVGRAATEEQLKLVDQTANAGWNVAANGEATGGNVAPGGKVDFSNSDSNIAITRTGTDLDFKLADDVKVNNSVTVGQSVLNTTGLTVNNGTTTTAVAAGGVTSGTVNLSGVSNDITGLSNKTLADPSFATVGRGATEEQLKIVNDTASAGWNVAANGEATGGNVAPKGKVDFSNSDSNVTITRTGTNLDFKLADDVKVNNSVTVGQSVLNTTGLTVNNGTTTTAVAAGGVTSGTVNLSGVSNDITGLSNKTLTDPSFATVGRAATEEQLKQVNDTASAGWNVAANGEATGGKVAPGGKVDFSNSDGNVKITRTGTDLDFKLADDVKVNNSVTVGQSVLNTTGLTVNDGAGNVTKTTAVGTTVTNGATTTTLAAGGVTSGTVNLSGVSNDIKGLSNKTLTDPSFATVGRAATEEQLKLVDATASKGWNLSANGEATPQNIAPGGTANFANGENMVVTRNGNTLTVATAKDVKFDSVTTGDTVMNNAGVTVGPNVTLGATGLTIVGGPSVTTAGVNAGGKVITNVAPGVADTDAVNVSQLKDTVAESKTKYYSVNSSGGGNENNDGATGADAIAAGKDAQATAVNAVAMGTAAQAAGISATSIGNAAWAMGDRSTAVGYFSTADGIDSAAFGAWARAAGNASVAAGALSNASGVASVAMGAASAAVGDVSVAVGAASTATATGGAALGAGSVADRAGGVQGYVPPEATTAQANAIAATTSTTGAVGVGDVANGVFRQITGVAAGSAPSDAVNVAQLQAVASQAAAAGNKWITGSPTTYVAPTSKGADSTAVGSGAVVNADKGVAVGTGAVVTTKNSVALGNDSKTSDAKPTESVTLQGTTYQFAGTKPVGVVSVGDKDAERQITNVAAGEISATSTDAVNGSQLYATNQAINNMTTGGGGIKYFHANSKEADSSAVGAESVAIGPKAVATGNNSIATGNGAQAKAAGSIALGANSTAATANSVALGDGAVANRAGMNGQREMFSNTVVQSAQGAVSVGSTGNERQITNVAGGTQATDAVNVRQLQAVQQSTVRYDTNPDGTVNYNSVTMGNGASTGPVTVQNVAPGVAPTDAVNVQQLNQANVANTAYTDARVNALGSEIRNTAKNAYSGVAAAMAVQMPGTSVPGKTVMRVGYGTFKGESAVGISFRRTAENNGWSVTGGVGMSRAGAAATVGAEWVFN</sequence>
<keyword evidence="2" id="KW-0653">Protein transport</keyword>
<dbReference type="Gene3D" id="6.10.250.2040">
    <property type="match status" value="1"/>
</dbReference>
<keyword evidence="1" id="KW-0813">Transport</keyword>
<dbReference type="EMBL" id="QXMN01000029">
    <property type="protein sequence ID" value="RIX76778.1"/>
    <property type="molecule type" value="Genomic_DNA"/>
</dbReference>
<feature type="domain" description="Trimeric autotransporter adhesin YadA-like head" evidence="3">
    <location>
        <begin position="1286"/>
        <end position="1310"/>
    </location>
</feature>
<evidence type="ECO:0000256" key="2">
    <source>
        <dbReference type="ARBA" id="ARBA00022927"/>
    </source>
</evidence>
<dbReference type="Gene3D" id="6.20.50.100">
    <property type="match status" value="12"/>
</dbReference>
<accession>A0A9X8D270</accession>
<feature type="domain" description="Trimeric autotransporter adhesin YadA-like stalk" evidence="4">
    <location>
        <begin position="4352"/>
        <end position="4387"/>
    </location>
</feature>
<evidence type="ECO:0000259" key="4">
    <source>
        <dbReference type="Pfam" id="PF05662"/>
    </source>
</evidence>
<name>A0A9X8D270_9BURK</name>
<feature type="domain" description="Trimeric autotransporter adhesin YadA-like head" evidence="3">
    <location>
        <begin position="992"/>
        <end position="1018"/>
    </location>
</feature>
<feature type="domain" description="Trimeric autotransporter adhesin YadA-like stalk" evidence="4">
    <location>
        <begin position="2452"/>
        <end position="2491"/>
    </location>
</feature>
<feature type="domain" description="Trimeric autotransporter adhesin YadA-like head" evidence="3">
    <location>
        <begin position="4085"/>
        <end position="4111"/>
    </location>
</feature>
<feature type="domain" description="Trimeric autotransporter adhesin YadA-like head" evidence="3">
    <location>
        <begin position="462"/>
        <end position="483"/>
    </location>
</feature>
<dbReference type="Gene3D" id="2.20.70.140">
    <property type="match status" value="1"/>
</dbReference>
<dbReference type="Proteomes" id="UP000265619">
    <property type="component" value="Unassembled WGS sequence"/>
</dbReference>
<dbReference type="GO" id="GO:0015031">
    <property type="term" value="P:protein transport"/>
    <property type="evidence" value="ECO:0007669"/>
    <property type="project" value="UniProtKB-KW"/>
</dbReference>
<protein>
    <recommendedName>
        <fullName evidence="8">Adhesin</fullName>
    </recommendedName>
</protein>
<feature type="domain" description="Trimeric autotransporter adhesin YadA-like stalk" evidence="4">
    <location>
        <begin position="948"/>
        <end position="989"/>
    </location>
</feature>
<dbReference type="InterPro" id="IPR011049">
    <property type="entry name" value="Serralysin-like_metalloprot_C"/>
</dbReference>
<evidence type="ECO:0000313" key="7">
    <source>
        <dbReference type="Proteomes" id="UP000265619"/>
    </source>
</evidence>
<feature type="domain" description="Trimeric autotransporter adhesin YadA-like stalk" evidence="4">
    <location>
        <begin position="4227"/>
        <end position="4259"/>
    </location>
</feature>
<feature type="domain" description="Trimeric autotransporter adhesin YadA-like head" evidence="3">
    <location>
        <begin position="159"/>
        <end position="185"/>
    </location>
</feature>
<evidence type="ECO:0000313" key="6">
    <source>
        <dbReference type="EMBL" id="RIX76778.1"/>
    </source>
</evidence>
<feature type="domain" description="Trimeric autotransporter adhesin YadA-like head" evidence="3">
    <location>
        <begin position="1689"/>
        <end position="1714"/>
    </location>
</feature>
<feature type="domain" description="Trimeric autotransporter adhesin YadA-like stalk" evidence="4">
    <location>
        <begin position="4550"/>
        <end position="4586"/>
    </location>
</feature>
<dbReference type="OrthoDB" id="1632057at2"/>
<feature type="domain" description="Trimeric autotransporter adhesin YadA-like head" evidence="3">
    <location>
        <begin position="2308"/>
        <end position="2331"/>
    </location>
</feature>
<feature type="domain" description="Trimeric autotransporter adhesin YadA-like head" evidence="3">
    <location>
        <begin position="2022"/>
        <end position="2045"/>
    </location>
</feature>
<feature type="domain" description="Trimeric autotransporter adhesin YadA-like head" evidence="3">
    <location>
        <begin position="4405"/>
        <end position="4431"/>
    </location>
</feature>
<evidence type="ECO:0000256" key="1">
    <source>
        <dbReference type="ARBA" id="ARBA00022448"/>
    </source>
</evidence>
<keyword evidence="7" id="KW-1185">Reference proteome</keyword>
<feature type="domain" description="Trimeric autotransporter adhesin YadA-like head" evidence="3">
    <location>
        <begin position="881"/>
        <end position="907"/>
    </location>
</feature>
<comment type="caution">
    <text evidence="6">The sequence shown here is derived from an EMBL/GenBank/DDBJ whole genome shotgun (WGS) entry which is preliminary data.</text>
</comment>
<dbReference type="GO" id="GO:0019867">
    <property type="term" value="C:outer membrane"/>
    <property type="evidence" value="ECO:0007669"/>
    <property type="project" value="InterPro"/>
</dbReference>
<dbReference type="Pfam" id="PF05658">
    <property type="entry name" value="YadA_head"/>
    <property type="match status" value="23"/>
</dbReference>
<dbReference type="Pfam" id="PF13018">
    <property type="entry name" value="ESPR"/>
    <property type="match status" value="1"/>
</dbReference>
<feature type="domain" description="Trimeric autotransporter adhesin YadA-like head" evidence="3">
    <location>
        <begin position="1074"/>
        <end position="1096"/>
    </location>
</feature>
<dbReference type="SUPFAM" id="SSF101967">
    <property type="entry name" value="Adhesin YadA, collagen-binding domain"/>
    <property type="match status" value="13"/>
</dbReference>
<feature type="domain" description="Trimeric autotransporter adhesin YadA-like head" evidence="3">
    <location>
        <begin position="1533"/>
        <end position="1559"/>
    </location>
</feature>
<organism evidence="6 7">
    <name type="scientific">Acidovorax cavernicola</name>
    <dbReference type="NCBI Taxonomy" id="1675792"/>
    <lineage>
        <taxon>Bacteria</taxon>
        <taxon>Pseudomonadati</taxon>
        <taxon>Pseudomonadota</taxon>
        <taxon>Betaproteobacteria</taxon>
        <taxon>Burkholderiales</taxon>
        <taxon>Comamonadaceae</taxon>
        <taxon>Acidovorax</taxon>
    </lineage>
</organism>